<dbReference type="AlphaFoldDB" id="A0A165WTR0"/>
<reference evidence="2 3" key="1">
    <citation type="journal article" date="2016" name="Mol. Biol. Evol.">
        <title>Comparative Genomics of Early-Diverging Mushroom-Forming Fungi Provides Insights into the Origins of Lignocellulose Decay Capabilities.</title>
        <authorList>
            <person name="Nagy L.G."/>
            <person name="Riley R."/>
            <person name="Tritt A."/>
            <person name="Adam C."/>
            <person name="Daum C."/>
            <person name="Floudas D."/>
            <person name="Sun H."/>
            <person name="Yadav J.S."/>
            <person name="Pangilinan J."/>
            <person name="Larsson K.H."/>
            <person name="Matsuura K."/>
            <person name="Barry K."/>
            <person name="Labutti K."/>
            <person name="Kuo R."/>
            <person name="Ohm R.A."/>
            <person name="Bhattacharya S.S."/>
            <person name="Shirouzu T."/>
            <person name="Yoshinaga Y."/>
            <person name="Martin F.M."/>
            <person name="Grigoriev I.V."/>
            <person name="Hibbett D.S."/>
        </authorList>
    </citation>
    <scope>NUCLEOTIDE SEQUENCE [LARGE SCALE GENOMIC DNA]</scope>
    <source>
        <strain evidence="2 3">CBS 109695</strain>
    </source>
</reference>
<gene>
    <name evidence="2" type="ORF">FIBSPDRAFT_965239</name>
</gene>
<feature type="compositionally biased region" description="Low complexity" evidence="1">
    <location>
        <begin position="13"/>
        <end position="22"/>
    </location>
</feature>
<dbReference type="Proteomes" id="UP000076532">
    <property type="component" value="Unassembled WGS sequence"/>
</dbReference>
<proteinExistence type="predicted"/>
<feature type="region of interest" description="Disordered" evidence="1">
    <location>
        <begin position="156"/>
        <end position="177"/>
    </location>
</feature>
<feature type="region of interest" description="Disordered" evidence="1">
    <location>
        <begin position="1"/>
        <end position="97"/>
    </location>
</feature>
<sequence length="177" mass="18219">MPPRPNSGESSTAADPQAPQADIPVHTLRPRPPPPAPPKPRVKKKAPGPQAKGGRRTCKSAATVPDSPTPPESEEPQSGRASPNPREDGKVGAAVCAPPPAMTAAARQPTPPAIECIRALESSSSSSVGDVPEISAISGVLRAVLASRTEILLNSTGQPELARSKRGENSATWPDIS</sequence>
<protein>
    <submittedName>
        <fullName evidence="2">Uncharacterized protein</fullName>
    </submittedName>
</protein>
<accession>A0A165WTR0</accession>
<keyword evidence="3" id="KW-1185">Reference proteome</keyword>
<dbReference type="EMBL" id="KV417736">
    <property type="protein sequence ID" value="KZP07906.1"/>
    <property type="molecule type" value="Genomic_DNA"/>
</dbReference>
<evidence type="ECO:0000313" key="3">
    <source>
        <dbReference type="Proteomes" id="UP000076532"/>
    </source>
</evidence>
<feature type="compositionally biased region" description="Pro residues" evidence="1">
    <location>
        <begin position="30"/>
        <end position="39"/>
    </location>
</feature>
<name>A0A165WTR0_9AGAM</name>
<evidence type="ECO:0000256" key="1">
    <source>
        <dbReference type="SAM" id="MobiDB-lite"/>
    </source>
</evidence>
<evidence type="ECO:0000313" key="2">
    <source>
        <dbReference type="EMBL" id="KZP07906.1"/>
    </source>
</evidence>
<organism evidence="2 3">
    <name type="scientific">Athelia psychrophila</name>
    <dbReference type="NCBI Taxonomy" id="1759441"/>
    <lineage>
        <taxon>Eukaryota</taxon>
        <taxon>Fungi</taxon>
        <taxon>Dikarya</taxon>
        <taxon>Basidiomycota</taxon>
        <taxon>Agaricomycotina</taxon>
        <taxon>Agaricomycetes</taxon>
        <taxon>Agaricomycetidae</taxon>
        <taxon>Atheliales</taxon>
        <taxon>Atheliaceae</taxon>
        <taxon>Athelia</taxon>
    </lineage>
</organism>